<sequence length="97" mass="10557">MRQAEQRQEWIGEDAKAWAQKPGWRPASGNARKGNTPAFCAGFAAVGVRNGRSCPGSARFRVLSQEKPAKMLNFSKFGLEKPDGTPTSDPSLYSVQS</sequence>
<evidence type="ECO:0000313" key="3">
    <source>
        <dbReference type="Proteomes" id="UP001164420"/>
    </source>
</evidence>
<accession>A0ABT2LC82</accession>
<feature type="compositionally biased region" description="Polar residues" evidence="1">
    <location>
        <begin position="85"/>
        <end position="97"/>
    </location>
</feature>
<organism evidence="2 3">
    <name type="scientific">Ralstonia mojiangensis</name>
    <dbReference type="NCBI Taxonomy" id="2953895"/>
    <lineage>
        <taxon>Bacteria</taxon>
        <taxon>Pseudomonadati</taxon>
        <taxon>Pseudomonadota</taxon>
        <taxon>Betaproteobacteria</taxon>
        <taxon>Burkholderiales</taxon>
        <taxon>Burkholderiaceae</taxon>
        <taxon>Ralstonia</taxon>
    </lineage>
</organism>
<protein>
    <submittedName>
        <fullName evidence="2">Uncharacterized protein</fullName>
    </submittedName>
</protein>
<name>A0ABT2LC82_9RALS</name>
<reference evidence="2 3" key="1">
    <citation type="journal article" date="2023" name="Front. Microbiol.">
        <title>Ralstonia chuxiongensis sp. nov., Ralstonia mojiangensis sp. nov., and Ralstonia soli sp. nov., isolated from tobacco fields, are three novel species in the family Burkholderiaceae.</title>
        <authorList>
            <person name="Lu C.H."/>
            <person name="Zhang Y.Y."/>
            <person name="Jiang N."/>
            <person name="Chen W."/>
            <person name="Shao X."/>
            <person name="Zhao Z.M."/>
            <person name="Lu W.L."/>
            <person name="Hu X."/>
            <person name="Xi Y.X."/>
            <person name="Zou S.Y."/>
            <person name="Wei Q.J."/>
            <person name="Lin Z.L."/>
            <person name="Gong L."/>
            <person name="Gai X.T."/>
            <person name="Zhang L.Q."/>
            <person name="Li J.Y."/>
            <person name="Jin Y."/>
            <person name="Xia Z.Y."/>
        </authorList>
    </citation>
    <scope>NUCLEOTIDE SEQUENCE [LARGE SCALE GENOMIC DNA]</scope>
    <source>
        <strain evidence="2 3">22TCJT01-1</strain>
    </source>
</reference>
<keyword evidence="3" id="KW-1185">Reference proteome</keyword>
<gene>
    <name evidence="2" type="ORF">N5J06_18340</name>
</gene>
<feature type="region of interest" description="Disordered" evidence="1">
    <location>
        <begin position="1"/>
        <end position="32"/>
    </location>
</feature>
<evidence type="ECO:0000313" key="2">
    <source>
        <dbReference type="EMBL" id="MCT7312935.1"/>
    </source>
</evidence>
<dbReference type="EMBL" id="JAOCQI010000003">
    <property type="protein sequence ID" value="MCT7312935.1"/>
    <property type="molecule type" value="Genomic_DNA"/>
</dbReference>
<feature type="region of interest" description="Disordered" evidence="1">
    <location>
        <begin position="76"/>
        <end position="97"/>
    </location>
</feature>
<feature type="compositionally biased region" description="Basic and acidic residues" evidence="1">
    <location>
        <begin position="1"/>
        <end position="16"/>
    </location>
</feature>
<evidence type="ECO:0000256" key="1">
    <source>
        <dbReference type="SAM" id="MobiDB-lite"/>
    </source>
</evidence>
<dbReference type="RefSeq" id="WP_260784954.1">
    <property type="nucleotide sequence ID" value="NZ_JAOCQI010000003.1"/>
</dbReference>
<comment type="caution">
    <text evidence="2">The sequence shown here is derived from an EMBL/GenBank/DDBJ whole genome shotgun (WGS) entry which is preliminary data.</text>
</comment>
<proteinExistence type="predicted"/>
<dbReference type="Proteomes" id="UP001164420">
    <property type="component" value="Unassembled WGS sequence"/>
</dbReference>